<dbReference type="PANTHER" id="PTHR39430:SF1">
    <property type="entry name" value="PROTEASE"/>
    <property type="match status" value="1"/>
</dbReference>
<gene>
    <name evidence="3" type="ORF">WFZ85_04695</name>
</gene>
<evidence type="ECO:0000259" key="2">
    <source>
        <dbReference type="Pfam" id="PF02517"/>
    </source>
</evidence>
<dbReference type="Pfam" id="PF02517">
    <property type="entry name" value="Rce1-like"/>
    <property type="match status" value="1"/>
</dbReference>
<feature type="transmembrane region" description="Helical" evidence="1">
    <location>
        <begin position="178"/>
        <end position="198"/>
    </location>
</feature>
<comment type="caution">
    <text evidence="3">The sequence shown here is derived from an EMBL/GenBank/DDBJ whole genome shotgun (WGS) entry which is preliminary data.</text>
</comment>
<keyword evidence="1" id="KW-0472">Membrane</keyword>
<sequence>MKLNLFFLENAILGKNSLWRFALTILTTVVFYFIGVFITGLVGIYLNNGTPPKEMSSFIVKNSNVFISTIATNLEFIFGIIGLLLAVKLIHKRNPTTLITTYSKINWKTIFFGAIVYFIIYAIVEIVYSFYSGNSFQLVLQTDKFFPLLFISLLIVPLQTSFEELFHRGYLLQTLNYYLGYPIITLFITSVLFASLHFEQPNYLIFYFISGLLLGMIVIVSNSLELALGIHIVHNLFGLFIADNSTDISFFYHKENPENILIWLIPDIIIFILVLYNYGNDNLKLLFVKSTLK</sequence>
<keyword evidence="1" id="KW-1133">Transmembrane helix</keyword>
<evidence type="ECO:0000313" key="4">
    <source>
        <dbReference type="Proteomes" id="UP001460072"/>
    </source>
</evidence>
<feature type="transmembrane region" description="Helical" evidence="1">
    <location>
        <begin position="260"/>
        <end position="279"/>
    </location>
</feature>
<feature type="transmembrane region" description="Helical" evidence="1">
    <location>
        <begin position="66"/>
        <end position="90"/>
    </location>
</feature>
<name>A0ABU9N3B2_9FLAO</name>
<evidence type="ECO:0000256" key="1">
    <source>
        <dbReference type="SAM" id="Phobius"/>
    </source>
</evidence>
<feature type="transmembrane region" description="Helical" evidence="1">
    <location>
        <begin position="21"/>
        <end position="46"/>
    </location>
</feature>
<keyword evidence="4" id="KW-1185">Reference proteome</keyword>
<dbReference type="EMBL" id="JBCGDO010000004">
    <property type="protein sequence ID" value="MEM0541901.1"/>
    <property type="molecule type" value="Genomic_DNA"/>
</dbReference>
<dbReference type="InterPro" id="IPR003675">
    <property type="entry name" value="Rce1/LyrA-like_dom"/>
</dbReference>
<dbReference type="GO" id="GO:0016787">
    <property type="term" value="F:hydrolase activity"/>
    <property type="evidence" value="ECO:0007669"/>
    <property type="project" value="UniProtKB-KW"/>
</dbReference>
<reference evidence="3 4" key="1">
    <citation type="submission" date="2024-03" db="EMBL/GenBank/DDBJ databases">
        <title>Two novel species of the genus Flavobacterium exhibiting potentially degradation of complex polysaccharides.</title>
        <authorList>
            <person name="Lian X."/>
        </authorList>
    </citation>
    <scope>NUCLEOTIDE SEQUENCE [LARGE SCALE GENOMIC DNA]</scope>
    <source>
        <strain evidence="4">j3</strain>
    </source>
</reference>
<feature type="transmembrane region" description="Helical" evidence="1">
    <location>
        <begin position="110"/>
        <end position="133"/>
    </location>
</feature>
<feature type="transmembrane region" description="Helical" evidence="1">
    <location>
        <begin position="145"/>
        <end position="166"/>
    </location>
</feature>
<keyword evidence="3" id="KW-0378">Hydrolase</keyword>
<evidence type="ECO:0000313" key="3">
    <source>
        <dbReference type="EMBL" id="MEM0541901.1"/>
    </source>
</evidence>
<keyword evidence="1" id="KW-0812">Transmembrane</keyword>
<feature type="domain" description="CAAX prenyl protease 2/Lysostaphin resistance protein A-like" evidence="2">
    <location>
        <begin position="147"/>
        <end position="237"/>
    </location>
</feature>
<organism evidence="3 4">
    <name type="scientific">Flavobacterium aureirubrum</name>
    <dbReference type="NCBI Taxonomy" id="3133147"/>
    <lineage>
        <taxon>Bacteria</taxon>
        <taxon>Pseudomonadati</taxon>
        <taxon>Bacteroidota</taxon>
        <taxon>Flavobacteriia</taxon>
        <taxon>Flavobacteriales</taxon>
        <taxon>Flavobacteriaceae</taxon>
        <taxon>Flavobacterium</taxon>
    </lineage>
</organism>
<dbReference type="RefSeq" id="WP_342695125.1">
    <property type="nucleotide sequence ID" value="NZ_JBCGDO010000004.1"/>
</dbReference>
<feature type="transmembrane region" description="Helical" evidence="1">
    <location>
        <begin position="204"/>
        <end position="224"/>
    </location>
</feature>
<proteinExistence type="predicted"/>
<dbReference type="PANTHER" id="PTHR39430">
    <property type="entry name" value="MEMBRANE-ASSOCIATED PROTEASE-RELATED"/>
    <property type="match status" value="1"/>
</dbReference>
<dbReference type="EC" id="3.4.-.-" evidence="3"/>
<accession>A0ABU9N3B2</accession>
<protein>
    <submittedName>
        <fullName evidence="3">CPBP family intramembrane glutamic endopeptidase</fullName>
        <ecNumber evidence="3">3.4.-.-</ecNumber>
    </submittedName>
</protein>
<dbReference type="Proteomes" id="UP001460072">
    <property type="component" value="Unassembled WGS sequence"/>
</dbReference>